<dbReference type="PANTHER" id="PTHR10649">
    <property type="entry name" value="ARYL HYDROCARBON RECEPTOR"/>
    <property type="match status" value="1"/>
</dbReference>
<dbReference type="GeneID" id="108004940"/>
<feature type="domain" description="BHLH" evidence="10">
    <location>
        <begin position="25"/>
        <end position="78"/>
    </location>
</feature>
<dbReference type="SUPFAM" id="SSF47459">
    <property type="entry name" value="HLH, helix-loop-helix DNA-binding domain"/>
    <property type="match status" value="1"/>
</dbReference>
<dbReference type="Pfam" id="PF00989">
    <property type="entry name" value="PAS"/>
    <property type="match status" value="1"/>
</dbReference>
<keyword evidence="5" id="KW-0010">Activator</keyword>
<keyword evidence="7" id="KW-0539">Nucleus</keyword>
<feature type="domain" description="PAS" evidence="9">
    <location>
        <begin position="123"/>
        <end position="178"/>
    </location>
</feature>
<dbReference type="InterPro" id="IPR000014">
    <property type="entry name" value="PAS"/>
</dbReference>
<dbReference type="RefSeq" id="XP_065721812.2">
    <property type="nucleotide sequence ID" value="XM_065865740.2"/>
</dbReference>
<dbReference type="GO" id="GO:0004879">
    <property type="term" value="F:nuclear receptor activity"/>
    <property type="evidence" value="ECO:0007669"/>
    <property type="project" value="TreeGrafter"/>
</dbReference>
<dbReference type="CDD" id="cd00130">
    <property type="entry name" value="PAS"/>
    <property type="match status" value="2"/>
</dbReference>
<feature type="region of interest" description="Disordered" evidence="8">
    <location>
        <begin position="586"/>
        <end position="611"/>
    </location>
</feature>
<feature type="region of interest" description="Disordered" evidence="8">
    <location>
        <begin position="805"/>
        <end position="826"/>
    </location>
</feature>
<dbReference type="SMART" id="SM00086">
    <property type="entry name" value="PAC"/>
    <property type="match status" value="1"/>
</dbReference>
<keyword evidence="11" id="KW-1185">Reference proteome</keyword>
<reference evidence="12" key="1">
    <citation type="submission" date="2025-08" db="UniProtKB">
        <authorList>
            <consortium name="RefSeq"/>
        </authorList>
    </citation>
    <scope>IDENTIFICATION</scope>
</reference>
<proteinExistence type="predicted"/>
<accession>A0AB40DH06</accession>
<evidence type="ECO:0000256" key="7">
    <source>
        <dbReference type="ARBA" id="ARBA00023242"/>
    </source>
</evidence>
<evidence type="ECO:0000256" key="6">
    <source>
        <dbReference type="ARBA" id="ARBA00023163"/>
    </source>
</evidence>
<keyword evidence="2" id="KW-0677">Repeat</keyword>
<dbReference type="Pfam" id="PF08447">
    <property type="entry name" value="PAS_3"/>
    <property type="match status" value="1"/>
</dbReference>
<dbReference type="AlphaFoldDB" id="A0AB40DH06"/>
<dbReference type="PROSITE" id="PS50888">
    <property type="entry name" value="BHLH"/>
    <property type="match status" value="1"/>
</dbReference>
<feature type="compositionally biased region" description="Low complexity" evidence="8">
    <location>
        <begin position="449"/>
        <end position="460"/>
    </location>
</feature>
<feature type="domain" description="PAS" evidence="9">
    <location>
        <begin position="291"/>
        <end position="327"/>
    </location>
</feature>
<dbReference type="GO" id="GO:0006805">
    <property type="term" value="P:xenobiotic metabolic process"/>
    <property type="evidence" value="ECO:0007669"/>
    <property type="project" value="InterPro"/>
</dbReference>
<feature type="compositionally biased region" description="Polar residues" evidence="8">
    <location>
        <begin position="735"/>
        <end position="745"/>
    </location>
</feature>
<dbReference type="SMART" id="SM00091">
    <property type="entry name" value="PAS"/>
    <property type="match status" value="2"/>
</dbReference>
<dbReference type="CDD" id="cd19730">
    <property type="entry name" value="bHLH-PAS_spineless_like"/>
    <property type="match status" value="1"/>
</dbReference>
<name>A0AB40DH06_DROSZ</name>
<feature type="region of interest" description="Disordered" evidence="8">
    <location>
        <begin position="676"/>
        <end position="774"/>
    </location>
</feature>
<evidence type="ECO:0000259" key="10">
    <source>
        <dbReference type="PROSITE" id="PS50888"/>
    </source>
</evidence>
<sequence>MSQLGTVYATKRRRRNGKSLKPPPKDGVTKSNPSKRHRERLNAELDLLASLLPFEQNILSKLDRLSILRLSVSYLRTKSYFQVVMHKDKEENGVLPHIHAHDGYRTRELGAFEHGLLDGDMFLQALNGFLMILTCEGEVFFATHSIESYLGFHQSDIVHQSVYELVHSEDREELQRQLLWNSFLPADMSSMQLAETLAPDKALYLERSFTVRFRCLLDNTSGFLRLDIRGRIKVLHGQNRKTEEPPLALFAYCTPFGPPSLLEIPHKENMFKSKHKLDFSLVSMDQRGKHILGYADAELVNMGGYDLVHYDDLAYVASAHQELLKTGASGMIAYRYQKKDGEWQWLQTSSRLVYKNSKPDFVICTHRQLMDEEGHDLLGKRTMDFKVSYLDTGLASTYFSEADQLVVPPSASPTAHALPPPVTPTRPNRRYKTQLRDFLSTCRSKRKLQQQQNQQQTQQTSPLGGQVGSPAPAVAVEYLPDPAAAVAAAYSNLNPMYTTSPYASAADNLYMGSSMPANAFYPVSENLFHQYRLQGAVGGYYTDYPHSGAPASAYVANGFLSYDGYAIASKADEKWQETGKYYSGYSSGYGSPTSTPQVSKQIPLKTPKSSPQVMEVISCSSDGPSPVGGATPNGVGQSVTPKVELAVTTAAAAAAGQDPYERQTVLMWGTTHSSGVPLNSLQGGRSGPGNPGSPQRTTPLTNGLGYASANNNNNEHEPATAAKWNGTKELPGKSASASTPESYQMQHDDSGLYSASSHTTSPQQQQQQQLQQSQRGGVVSNIILTTHQQQQQQQQSLAGYPLHQQLVGVGSGSPPPPPPAALSRSPTALPAVSSLLNGSATAASDIPYQQLAIVSAPLVICAEEVVGGRKSAKQQQSLQQLQQQQTLQQQQHAIYQQQHHHTQHHPHPHPHHQLLYPANITAHTALAYAPPTAGGAYADGSPLLSFSEVTNTLLNQ</sequence>
<dbReference type="GO" id="GO:0034751">
    <property type="term" value="C:aryl hydrocarbon receptor complex"/>
    <property type="evidence" value="ECO:0007669"/>
    <property type="project" value="TreeGrafter"/>
</dbReference>
<dbReference type="InterPro" id="IPR011598">
    <property type="entry name" value="bHLH_dom"/>
</dbReference>
<evidence type="ECO:0000256" key="8">
    <source>
        <dbReference type="SAM" id="MobiDB-lite"/>
    </source>
</evidence>
<feature type="region of interest" description="Disordered" evidence="8">
    <location>
        <begin position="889"/>
        <end position="913"/>
    </location>
</feature>
<feature type="compositionally biased region" description="Polar residues" evidence="8">
    <location>
        <begin position="753"/>
        <end position="762"/>
    </location>
</feature>
<dbReference type="Gene3D" id="3.30.450.20">
    <property type="entry name" value="PAS domain"/>
    <property type="match status" value="2"/>
</dbReference>
<evidence type="ECO:0000256" key="4">
    <source>
        <dbReference type="ARBA" id="ARBA00023125"/>
    </source>
</evidence>
<dbReference type="GO" id="GO:0000976">
    <property type="term" value="F:transcription cis-regulatory region binding"/>
    <property type="evidence" value="ECO:0007669"/>
    <property type="project" value="TreeGrafter"/>
</dbReference>
<feature type="compositionally biased region" description="Basic residues" evidence="8">
    <location>
        <begin position="898"/>
        <end position="912"/>
    </location>
</feature>
<evidence type="ECO:0000256" key="3">
    <source>
        <dbReference type="ARBA" id="ARBA00023015"/>
    </source>
</evidence>
<dbReference type="NCBIfam" id="TIGR00229">
    <property type="entry name" value="sensory_box"/>
    <property type="match status" value="1"/>
</dbReference>
<dbReference type="GO" id="GO:0046983">
    <property type="term" value="F:protein dimerization activity"/>
    <property type="evidence" value="ECO:0007669"/>
    <property type="project" value="InterPro"/>
</dbReference>
<evidence type="ECO:0000256" key="1">
    <source>
        <dbReference type="ARBA" id="ARBA00004123"/>
    </source>
</evidence>
<dbReference type="Gene3D" id="4.10.280.10">
    <property type="entry name" value="Helix-loop-helix DNA-binding domain"/>
    <property type="match status" value="1"/>
</dbReference>
<comment type="subcellular location">
    <subcellularLocation>
        <location evidence="1">Nucleus</location>
    </subcellularLocation>
</comment>
<evidence type="ECO:0000259" key="9">
    <source>
        <dbReference type="PROSITE" id="PS50112"/>
    </source>
</evidence>
<dbReference type="GO" id="GO:0005634">
    <property type="term" value="C:nucleus"/>
    <property type="evidence" value="ECO:0007669"/>
    <property type="project" value="UniProtKB-SubCell"/>
</dbReference>
<feature type="region of interest" description="Disordered" evidence="8">
    <location>
        <begin position="1"/>
        <end position="37"/>
    </location>
</feature>
<dbReference type="SMART" id="SM00353">
    <property type="entry name" value="HLH"/>
    <property type="match status" value="1"/>
</dbReference>
<dbReference type="InterPro" id="IPR013767">
    <property type="entry name" value="PAS_fold"/>
</dbReference>
<evidence type="ECO:0000256" key="5">
    <source>
        <dbReference type="ARBA" id="ARBA00023159"/>
    </source>
</evidence>
<organism evidence="11 12">
    <name type="scientific">Drosophila suzukii</name>
    <name type="common">Spotted-wing drosophila fruit fly</name>
    <dbReference type="NCBI Taxonomy" id="28584"/>
    <lineage>
        <taxon>Eukaryota</taxon>
        <taxon>Metazoa</taxon>
        <taxon>Ecdysozoa</taxon>
        <taxon>Arthropoda</taxon>
        <taxon>Hexapoda</taxon>
        <taxon>Insecta</taxon>
        <taxon>Pterygota</taxon>
        <taxon>Neoptera</taxon>
        <taxon>Endopterygota</taxon>
        <taxon>Diptera</taxon>
        <taxon>Brachycera</taxon>
        <taxon>Muscomorpha</taxon>
        <taxon>Ephydroidea</taxon>
        <taxon>Drosophilidae</taxon>
        <taxon>Drosophila</taxon>
        <taxon>Sophophora</taxon>
    </lineage>
</organism>
<keyword evidence="3" id="KW-0805">Transcription regulation</keyword>
<dbReference type="InterPro" id="IPR001610">
    <property type="entry name" value="PAC"/>
</dbReference>
<dbReference type="InterPro" id="IPR039091">
    <property type="entry name" value="AHR/AHRR"/>
</dbReference>
<feature type="region of interest" description="Disordered" evidence="8">
    <location>
        <begin position="444"/>
        <end position="467"/>
    </location>
</feature>
<dbReference type="InterPro" id="IPR013655">
    <property type="entry name" value="PAS_fold_3"/>
</dbReference>
<keyword evidence="4" id="KW-0238">DNA-binding</keyword>
<dbReference type="SUPFAM" id="SSF55785">
    <property type="entry name" value="PYP-like sensor domain (PAS domain)"/>
    <property type="match status" value="2"/>
</dbReference>
<protein>
    <submittedName>
        <fullName evidence="12">Circadian locomoter output cycles protein kaput isoform X3</fullName>
    </submittedName>
</protein>
<dbReference type="PANTHER" id="PTHR10649:SF12">
    <property type="entry name" value="SPINELESS, ISOFORM C"/>
    <property type="match status" value="1"/>
</dbReference>
<feature type="region of interest" description="Disordered" evidence="8">
    <location>
        <begin position="410"/>
        <end position="431"/>
    </location>
</feature>
<dbReference type="PROSITE" id="PS50112">
    <property type="entry name" value="PAS"/>
    <property type="match status" value="2"/>
</dbReference>
<dbReference type="GO" id="GO:0045944">
    <property type="term" value="P:positive regulation of transcription by RNA polymerase II"/>
    <property type="evidence" value="ECO:0007669"/>
    <property type="project" value="UniProtKB-ARBA"/>
</dbReference>
<dbReference type="InterPro" id="IPR036638">
    <property type="entry name" value="HLH_DNA-bd_sf"/>
</dbReference>
<gene>
    <name evidence="12" type="primary">ss</name>
</gene>
<evidence type="ECO:0000313" key="12">
    <source>
        <dbReference type="RefSeq" id="XP_065721812.2"/>
    </source>
</evidence>
<evidence type="ECO:0000313" key="11">
    <source>
        <dbReference type="Proteomes" id="UP001652628"/>
    </source>
</evidence>
<evidence type="ECO:0000256" key="2">
    <source>
        <dbReference type="ARBA" id="ARBA00022737"/>
    </source>
</evidence>
<keyword evidence="6" id="KW-0804">Transcription</keyword>
<feature type="compositionally biased region" description="Low complexity" evidence="8">
    <location>
        <begin position="763"/>
        <end position="774"/>
    </location>
</feature>
<dbReference type="InterPro" id="IPR035965">
    <property type="entry name" value="PAS-like_dom_sf"/>
</dbReference>
<dbReference type="Proteomes" id="UP001652628">
    <property type="component" value="Chromosome 3"/>
</dbReference>